<organism evidence="5 6">
    <name type="scientific">Meripilus lineatus</name>
    <dbReference type="NCBI Taxonomy" id="2056292"/>
    <lineage>
        <taxon>Eukaryota</taxon>
        <taxon>Fungi</taxon>
        <taxon>Dikarya</taxon>
        <taxon>Basidiomycota</taxon>
        <taxon>Agaricomycotina</taxon>
        <taxon>Agaricomycetes</taxon>
        <taxon>Polyporales</taxon>
        <taxon>Meripilaceae</taxon>
        <taxon>Meripilus</taxon>
    </lineage>
</organism>
<dbReference type="Pfam" id="PF24883">
    <property type="entry name" value="NPHP3_N"/>
    <property type="match status" value="1"/>
</dbReference>
<evidence type="ECO:0000256" key="3">
    <source>
        <dbReference type="SAM" id="MobiDB-lite"/>
    </source>
</evidence>
<feature type="region of interest" description="Disordered" evidence="3">
    <location>
        <begin position="126"/>
        <end position="147"/>
    </location>
</feature>
<dbReference type="Gene3D" id="3.40.50.300">
    <property type="entry name" value="P-loop containing nucleotide triphosphate hydrolases"/>
    <property type="match status" value="1"/>
</dbReference>
<feature type="region of interest" description="Disordered" evidence="3">
    <location>
        <begin position="220"/>
        <end position="280"/>
    </location>
</feature>
<comment type="caution">
    <text evidence="5">The sequence shown here is derived from an EMBL/GenBank/DDBJ whole genome shotgun (WGS) entry which is preliminary data.</text>
</comment>
<feature type="domain" description="Nephrocystin 3-like N-terminal" evidence="4">
    <location>
        <begin position="310"/>
        <end position="475"/>
    </location>
</feature>
<feature type="coiled-coil region" evidence="2">
    <location>
        <begin position="24"/>
        <end position="51"/>
    </location>
</feature>
<dbReference type="AlphaFoldDB" id="A0AAD5YGW5"/>
<evidence type="ECO:0000313" key="6">
    <source>
        <dbReference type="Proteomes" id="UP001212997"/>
    </source>
</evidence>
<dbReference type="EMBL" id="JANAWD010000332">
    <property type="protein sequence ID" value="KAJ3481235.1"/>
    <property type="molecule type" value="Genomic_DNA"/>
</dbReference>
<protein>
    <recommendedName>
        <fullName evidence="4">Nephrocystin 3-like N-terminal domain-containing protein</fullName>
    </recommendedName>
</protein>
<evidence type="ECO:0000256" key="1">
    <source>
        <dbReference type="ARBA" id="ARBA00022737"/>
    </source>
</evidence>
<dbReference type="SMART" id="SM00248">
    <property type="entry name" value="ANK"/>
    <property type="match status" value="4"/>
</dbReference>
<dbReference type="Proteomes" id="UP001212997">
    <property type="component" value="Unassembled WGS sequence"/>
</dbReference>
<dbReference type="SUPFAM" id="SSF48403">
    <property type="entry name" value="Ankyrin repeat"/>
    <property type="match status" value="1"/>
</dbReference>
<name>A0AAD5YGW5_9APHY</name>
<feature type="compositionally biased region" description="Low complexity" evidence="3">
    <location>
        <begin position="130"/>
        <end position="146"/>
    </location>
</feature>
<sequence length="1043" mass="120271">MDIFGTVGTAVALLEVGGKLIVALRRFRNDVRHAEEDIEGLIEQVQRIDAILGEFRKVYKEAQDLATELSASGCSSQADWFTQTAKEMKRNVEEGTLKRVITDCKNAYDELTELLKLDLSVEGVVGPGPQAQSSNTNSQVQSSNTNLPRTRTSLWRLMMKPKAWKPYFLWLKRRKKVEAMIENFRRHGQDFENVNNAYQDKFANRRTRATEAILAYTEEKKAGDGQRRIEKAQRRKGEEQRRREKDERRREKEQQRREELEREKERHRGEEQRQRDKEQGEKLSAMLKKLGDPSEHLSRHTMWCDRRTRGTCKWILRDKLFRKWKRKSQGCLWLYGGPGMGKTFLASAVIEELAKSGPVSYVYCDSKCTTARGILELLAAQSLRQIGKRSTGSWRLRPDAVNFDFSAEFSALEHKDSYSFNDLPDLITTVTKIFEASFIVVDALDECPDRPETSRLIRTLLPLAKSSLNVFLTSREERFLVDCMKDIPLDARICLRNQNAPDIQLHITHTIDNSVSARSDLPDPKKQEIRSTIEERFKEKAEGGMFLLVDRLLEPVVTRATIEEITVDLQNLPADCEDLWLRILTSIDKACGKNDKSRRRISLTLTWLMGTVVPLELEVLNEVLKEDEGWEEDPEGEWEEEEMPFPLYHQREARGPEPDETIVNELRSLVVYDTHSGVIRFSHSTIQVSFFSEIQNALPSNVDVQEYLRGDHPLTAFRIKNAREEVAIYLLRYLQRDRKKRNPLRTFALEQWVSHLKSLTPEKEDCDNLFMELTRDPTNDQRWQRIQRVLLSRVHWPHLFVIIEGPVSIAIRCDFNWMLERMARKNPDLIQTKLPDYAPLLLAIEAGNSQAFKTLYEFENFDINAMVKNRFGTLTSPLRIAIESGGSEILDTILSMKPDIHLTFPPHNQTFLHIACSPMFSRPKIHAISQLLEHHVRVDINTKDAQGRTPFHCLAERVRDNTDQGVEALKLLIRHGSNAHAMTNRGETALAIAERLESESKSREYSYPGNPRAAVIDYLRSVTNLPESSHRSSEMGRGHSSEQ</sequence>
<proteinExistence type="predicted"/>
<dbReference type="PANTHER" id="PTHR10039:SF16">
    <property type="entry name" value="GPI INOSITOL-DEACYLASE"/>
    <property type="match status" value="1"/>
</dbReference>
<dbReference type="InterPro" id="IPR002110">
    <property type="entry name" value="Ankyrin_rpt"/>
</dbReference>
<dbReference type="InterPro" id="IPR036770">
    <property type="entry name" value="Ankyrin_rpt-contain_sf"/>
</dbReference>
<reference evidence="5" key="1">
    <citation type="submission" date="2022-07" db="EMBL/GenBank/DDBJ databases">
        <title>Genome Sequence of Physisporinus lineatus.</title>
        <authorList>
            <person name="Buettner E."/>
        </authorList>
    </citation>
    <scope>NUCLEOTIDE SEQUENCE</scope>
    <source>
        <strain evidence="5">VT162</strain>
    </source>
</reference>
<gene>
    <name evidence="5" type="ORF">NLI96_g7793</name>
</gene>
<keyword evidence="1" id="KW-0677">Repeat</keyword>
<evidence type="ECO:0000259" key="4">
    <source>
        <dbReference type="Pfam" id="PF24883"/>
    </source>
</evidence>
<keyword evidence="2" id="KW-0175">Coiled coil</keyword>
<evidence type="ECO:0000256" key="2">
    <source>
        <dbReference type="SAM" id="Coils"/>
    </source>
</evidence>
<dbReference type="InterPro" id="IPR027417">
    <property type="entry name" value="P-loop_NTPase"/>
</dbReference>
<dbReference type="InterPro" id="IPR056884">
    <property type="entry name" value="NPHP3-like_N"/>
</dbReference>
<dbReference type="Gene3D" id="1.25.40.20">
    <property type="entry name" value="Ankyrin repeat-containing domain"/>
    <property type="match status" value="1"/>
</dbReference>
<dbReference type="PANTHER" id="PTHR10039">
    <property type="entry name" value="AMELOGENIN"/>
    <property type="match status" value="1"/>
</dbReference>
<dbReference type="SUPFAM" id="SSF52540">
    <property type="entry name" value="P-loop containing nucleoside triphosphate hydrolases"/>
    <property type="match status" value="1"/>
</dbReference>
<evidence type="ECO:0000313" key="5">
    <source>
        <dbReference type="EMBL" id="KAJ3481235.1"/>
    </source>
</evidence>
<keyword evidence="6" id="KW-1185">Reference proteome</keyword>
<accession>A0AAD5YGW5</accession>